<dbReference type="PANTHER" id="PTHR23355:SF9">
    <property type="entry name" value="DIS3-LIKE EXONUCLEASE 2"/>
    <property type="match status" value="1"/>
</dbReference>
<feature type="compositionally biased region" description="Low complexity" evidence="10">
    <location>
        <begin position="13"/>
        <end position="23"/>
    </location>
</feature>
<feature type="compositionally biased region" description="Basic residues" evidence="10">
    <location>
        <begin position="25"/>
        <end position="35"/>
    </location>
</feature>
<evidence type="ECO:0000256" key="10">
    <source>
        <dbReference type="SAM" id="MobiDB-lite"/>
    </source>
</evidence>
<accession>A0A0N4W555</accession>
<dbReference type="GO" id="GO:0046872">
    <property type="term" value="F:metal ion binding"/>
    <property type="evidence" value="ECO:0007669"/>
    <property type="project" value="UniProtKB-KW"/>
</dbReference>
<dbReference type="InterPro" id="IPR050180">
    <property type="entry name" value="RNR_Ribonuclease"/>
</dbReference>
<reference evidence="12 13" key="2">
    <citation type="submission" date="2018-11" db="EMBL/GenBank/DDBJ databases">
        <authorList>
            <consortium name="Pathogen Informatics"/>
        </authorList>
    </citation>
    <scope>NUCLEOTIDE SEQUENCE [LARGE SCALE GENOMIC DNA]</scope>
    <source>
        <strain evidence="12 13">MHpl1</strain>
    </source>
</reference>
<feature type="domain" description="RNB" evidence="11">
    <location>
        <begin position="778"/>
        <end position="1134"/>
    </location>
</feature>
<dbReference type="InterPro" id="IPR001900">
    <property type="entry name" value="RNase_II/R"/>
</dbReference>
<gene>
    <name evidence="12" type="ORF">HPLM_LOCUS5061</name>
</gene>
<evidence type="ECO:0000256" key="3">
    <source>
        <dbReference type="ARBA" id="ARBA00022722"/>
    </source>
</evidence>
<dbReference type="GO" id="GO:0000932">
    <property type="term" value="C:P-body"/>
    <property type="evidence" value="ECO:0007669"/>
    <property type="project" value="TreeGrafter"/>
</dbReference>
<reference evidence="14" key="1">
    <citation type="submission" date="2016-04" db="UniProtKB">
        <authorList>
            <consortium name="WormBaseParasite"/>
        </authorList>
    </citation>
    <scope>IDENTIFICATION</scope>
</reference>
<dbReference type="Gene3D" id="2.40.50.140">
    <property type="entry name" value="Nucleic acid-binding proteins"/>
    <property type="match status" value="1"/>
</dbReference>
<keyword evidence="2" id="KW-0963">Cytoplasm</keyword>
<keyword evidence="5" id="KW-0378">Hydrolase</keyword>
<keyword evidence="6" id="KW-0269">Exonuclease</keyword>
<dbReference type="Pfam" id="PF17877">
    <property type="entry name" value="Dis3l2_C_term"/>
    <property type="match status" value="1"/>
</dbReference>
<dbReference type="SMART" id="SM00955">
    <property type="entry name" value="RNB"/>
    <property type="match status" value="1"/>
</dbReference>
<evidence type="ECO:0000313" key="13">
    <source>
        <dbReference type="Proteomes" id="UP000268014"/>
    </source>
</evidence>
<dbReference type="Gene3D" id="2.40.50.700">
    <property type="match status" value="1"/>
</dbReference>
<keyword evidence="8" id="KW-0694">RNA-binding</keyword>
<dbReference type="InterPro" id="IPR041093">
    <property type="entry name" value="Dis3l2-like_C"/>
</dbReference>
<feature type="region of interest" description="Disordered" evidence="10">
    <location>
        <begin position="233"/>
        <end position="304"/>
    </location>
</feature>
<dbReference type="Gene3D" id="2.40.50.690">
    <property type="match status" value="1"/>
</dbReference>
<evidence type="ECO:0000259" key="11">
    <source>
        <dbReference type="SMART" id="SM00955"/>
    </source>
</evidence>
<evidence type="ECO:0000313" key="14">
    <source>
        <dbReference type="WBParaSite" id="HPLM_0000506901-mRNA-1"/>
    </source>
</evidence>
<evidence type="ECO:0000256" key="2">
    <source>
        <dbReference type="ARBA" id="ARBA00022490"/>
    </source>
</evidence>
<dbReference type="Pfam" id="PF17849">
    <property type="entry name" value="OB_Dis3"/>
    <property type="match status" value="1"/>
</dbReference>
<evidence type="ECO:0000256" key="4">
    <source>
        <dbReference type="ARBA" id="ARBA00022723"/>
    </source>
</evidence>
<sequence>MTADNQMTEVKSAEPSSSSTSQSATRKKRGYKRPNKSKEPKSTPTSAPTPPSDSKETIAISVNKENSISLKKKRHSKKKSDEKLKEVNPVRTGKVPVNEVMGRGYGQAGGTLKSQSNASIGRTILQRLVGNNVDPEAIFSAALRQMPQVPGFPSITHRPDSGPHSTVFRPELFKTTMEAYASATTQCGSDIFSGFRHDGPYCRDSRHCGRGAALSPDFLLPWVNFSPMFPLDRNMTSSGRPPQPPPPTSQSHHSTHSNPYSHPLLYKSSTQGVGHHGATSSSRRTVSLSSSSYRPPSTYPTSRSKYSRRTFSLFATVNASFSSTSMSLYQSSSQTVGVASNQKTRKPYFMPYMSLEAVTRGLANGDLVKYYVVLRQFTAAIAKLHILKFICYKTGSLCVNQRNYEESYVDNPDGDDQLDLLILGVHDRNRALHGDVVIVRVKERMNWVVSQARCVQKKMKIFAIFVKIRENLYQAWRAGHLNVSREDNGQPITIPPVAAPKSDDLVEVSIGGLADPHIRKASLNLKIPANKERKYSRQAMVIIGAQLEIARRESLSSQLAATLPIVHPSLPPPDVQKTIDSLSIGRMGDFGASTSAQLARKLPGVAKRTQIVSSGKRAAYRTLSEMPDEDWGVPDVCLQKTAEVMYIMEMKNCRAAMGQLKVMTDGNRNWALFSPTDSRMPRMMIPADQLPSGFFERPQDFAKFMFVARMVEWQATAQFARGKLERTLGVAGDVEAETEGLLFSNNVDTREFSMSVMHCLPIFETKQWTIDEKEFKYRRDLRDSIIFTISARDSHELDDALSIEELSDCDGNGTPGFEVGVHIADVSHFVFENTELDAWAANRACTVNLVHKSIPMLPRVLTEDMCSLIPGKDRLALSVMWKMDKTGTIVEEWFGRTIIRSRVHLGYEHVQNFIESPEKSFEDDEYPKVGDGASLTEIRRKVMQLHMLARRLRSTRVKNGALRIEQPKLVFSLNPETKLPYAVKAEEPQDSHKLVKEFMLLANIAVATKIEAHFPKTAFLRRHSPPKQKVLREVLEVCEKIGFPLDAASSARLASSLSKFQGGNSLLQSINQVLSMLLAKPMQMGYYLCAGSAKKKDEYHHYALNVPLYTHFTSPMRRYADIIVHRQLAAALGYCPPTEKTVADLERLAQHCNDKKLAAKAVSDSSDDTFFGLIVKQNGPIEARGVVISVMDASFDVLVLKYGVVKRVYVNRLDMARDPIFIDGPPAQLTLFWNPPLAGGQERNNAVIEQTIQMCTVVDVILTALPEPTKYQALIRMRRQSETHTLLELMEGTA</sequence>
<evidence type="ECO:0000256" key="8">
    <source>
        <dbReference type="ARBA" id="ARBA00022884"/>
    </source>
</evidence>
<evidence type="ECO:0000313" key="12">
    <source>
        <dbReference type="EMBL" id="VDO24785.1"/>
    </source>
</evidence>
<evidence type="ECO:0000256" key="5">
    <source>
        <dbReference type="ARBA" id="ARBA00022801"/>
    </source>
</evidence>
<protein>
    <submittedName>
        <fullName evidence="14">RNB domain-containing protein</fullName>
    </submittedName>
</protein>
<feature type="region of interest" description="Disordered" evidence="10">
    <location>
        <begin position="1"/>
        <end position="86"/>
    </location>
</feature>
<dbReference type="SUPFAM" id="SSF50249">
    <property type="entry name" value="Nucleic acid-binding proteins"/>
    <property type="match status" value="2"/>
</dbReference>
<evidence type="ECO:0000256" key="6">
    <source>
        <dbReference type="ARBA" id="ARBA00022839"/>
    </source>
</evidence>
<evidence type="ECO:0000256" key="1">
    <source>
        <dbReference type="ARBA" id="ARBA00004496"/>
    </source>
</evidence>
<dbReference type="PANTHER" id="PTHR23355">
    <property type="entry name" value="RIBONUCLEASE"/>
    <property type="match status" value="1"/>
</dbReference>
<dbReference type="OrthoDB" id="372421at2759"/>
<feature type="compositionally biased region" description="Low complexity" evidence="10">
    <location>
        <begin position="279"/>
        <end position="304"/>
    </location>
</feature>
<evidence type="ECO:0000256" key="9">
    <source>
        <dbReference type="RuleBase" id="RU003901"/>
    </source>
</evidence>
<dbReference type="OMA" id="YCKSIAG"/>
<keyword evidence="13" id="KW-1185">Reference proteome</keyword>
<name>A0A0N4W555_HAEPC</name>
<dbReference type="InterPro" id="IPR041505">
    <property type="entry name" value="Dis3_CSD2"/>
</dbReference>
<comment type="similarity">
    <text evidence="9">Belongs to the RNR ribonuclease family.</text>
</comment>
<dbReference type="GO" id="GO:0000175">
    <property type="term" value="F:3'-5'-RNA exonuclease activity"/>
    <property type="evidence" value="ECO:0007669"/>
    <property type="project" value="TreeGrafter"/>
</dbReference>
<evidence type="ECO:0000256" key="7">
    <source>
        <dbReference type="ARBA" id="ARBA00022842"/>
    </source>
</evidence>
<proteinExistence type="inferred from homology"/>
<dbReference type="Proteomes" id="UP000268014">
    <property type="component" value="Unassembled WGS sequence"/>
</dbReference>
<dbReference type="PROSITE" id="PS01175">
    <property type="entry name" value="RIBONUCLEASE_II"/>
    <property type="match status" value="1"/>
</dbReference>
<dbReference type="InterPro" id="IPR012340">
    <property type="entry name" value="NA-bd_OB-fold"/>
</dbReference>
<dbReference type="EMBL" id="UZAF01016285">
    <property type="protein sequence ID" value="VDO24785.1"/>
    <property type="molecule type" value="Genomic_DNA"/>
</dbReference>
<keyword evidence="7" id="KW-0460">Magnesium</keyword>
<keyword evidence="4" id="KW-0479">Metal-binding</keyword>
<dbReference type="GO" id="GO:0010587">
    <property type="term" value="P:miRNA catabolic process"/>
    <property type="evidence" value="ECO:0007669"/>
    <property type="project" value="TreeGrafter"/>
</dbReference>
<comment type="subcellular location">
    <subcellularLocation>
        <location evidence="1">Cytoplasm</location>
    </subcellularLocation>
</comment>
<organism evidence="14">
    <name type="scientific">Haemonchus placei</name>
    <name type="common">Barber's pole worm</name>
    <dbReference type="NCBI Taxonomy" id="6290"/>
    <lineage>
        <taxon>Eukaryota</taxon>
        <taxon>Metazoa</taxon>
        <taxon>Ecdysozoa</taxon>
        <taxon>Nematoda</taxon>
        <taxon>Chromadorea</taxon>
        <taxon>Rhabditida</taxon>
        <taxon>Rhabditina</taxon>
        <taxon>Rhabditomorpha</taxon>
        <taxon>Strongyloidea</taxon>
        <taxon>Trichostrongylidae</taxon>
        <taxon>Haemonchus</taxon>
    </lineage>
</organism>
<dbReference type="GO" id="GO:0006402">
    <property type="term" value="P:mRNA catabolic process"/>
    <property type="evidence" value="ECO:0007669"/>
    <property type="project" value="TreeGrafter"/>
</dbReference>
<dbReference type="Pfam" id="PF00773">
    <property type="entry name" value="RNB"/>
    <property type="match status" value="1"/>
</dbReference>
<keyword evidence="3" id="KW-0540">Nuclease</keyword>
<dbReference type="STRING" id="6290.A0A0N4W555"/>
<dbReference type="GO" id="GO:0008266">
    <property type="term" value="F:poly(U) RNA binding"/>
    <property type="evidence" value="ECO:0007669"/>
    <property type="project" value="UniProtKB-ARBA"/>
</dbReference>
<dbReference type="WBParaSite" id="HPLM_0000506901-mRNA-1">
    <property type="protein sequence ID" value="HPLM_0000506901-mRNA-1"/>
    <property type="gene ID" value="HPLM_0000506901"/>
</dbReference>
<dbReference type="InterPro" id="IPR022966">
    <property type="entry name" value="RNase_II/R_CS"/>
</dbReference>
<dbReference type="FunFam" id="2.40.50.700:FF:000003">
    <property type="entry name" value="DIS3-like exonuclease 2"/>
    <property type="match status" value="1"/>
</dbReference>